<dbReference type="AlphaFoldDB" id="A0A8I2YJX6"/>
<dbReference type="Proteomes" id="UP000683000">
    <property type="component" value="Unassembled WGS sequence"/>
</dbReference>
<dbReference type="EMBL" id="JAGFBS010000026">
    <property type="protein sequence ID" value="KAG6372613.1"/>
    <property type="molecule type" value="Genomic_DNA"/>
</dbReference>
<reference evidence="2" key="1">
    <citation type="submission" date="2021-03" db="EMBL/GenBank/DDBJ databases">
        <title>Evolutionary innovations through gain and loss of genes in the ectomycorrhizal Boletales.</title>
        <authorList>
            <person name="Wu G."/>
            <person name="Miyauchi S."/>
            <person name="Morin E."/>
            <person name="Yang Z.-L."/>
            <person name="Xu J."/>
            <person name="Martin F.M."/>
        </authorList>
    </citation>
    <scope>NUCLEOTIDE SEQUENCE</scope>
    <source>
        <strain evidence="2">BR01</strain>
    </source>
</reference>
<evidence type="ECO:0000256" key="1">
    <source>
        <dbReference type="SAM" id="MobiDB-lite"/>
    </source>
</evidence>
<comment type="caution">
    <text evidence="2">The sequence shown here is derived from an EMBL/GenBank/DDBJ whole genome shotgun (WGS) entry which is preliminary data.</text>
</comment>
<organism evidence="2 3">
    <name type="scientific">Boletus reticuloceps</name>
    <dbReference type="NCBI Taxonomy" id="495285"/>
    <lineage>
        <taxon>Eukaryota</taxon>
        <taxon>Fungi</taxon>
        <taxon>Dikarya</taxon>
        <taxon>Basidiomycota</taxon>
        <taxon>Agaricomycotina</taxon>
        <taxon>Agaricomycetes</taxon>
        <taxon>Agaricomycetidae</taxon>
        <taxon>Boletales</taxon>
        <taxon>Boletineae</taxon>
        <taxon>Boletaceae</taxon>
        <taxon>Boletoideae</taxon>
        <taxon>Boletus</taxon>
    </lineage>
</organism>
<proteinExistence type="predicted"/>
<evidence type="ECO:0000313" key="3">
    <source>
        <dbReference type="Proteomes" id="UP000683000"/>
    </source>
</evidence>
<evidence type="ECO:0000313" key="2">
    <source>
        <dbReference type="EMBL" id="KAG6372613.1"/>
    </source>
</evidence>
<feature type="region of interest" description="Disordered" evidence="1">
    <location>
        <begin position="102"/>
        <end position="180"/>
    </location>
</feature>
<gene>
    <name evidence="2" type="ORF">JVT61DRAFT_7359</name>
</gene>
<protein>
    <submittedName>
        <fullName evidence="2">Uncharacterized protein</fullName>
    </submittedName>
</protein>
<keyword evidence="3" id="KW-1185">Reference proteome</keyword>
<feature type="region of interest" description="Disordered" evidence="1">
    <location>
        <begin position="1"/>
        <end position="21"/>
    </location>
</feature>
<name>A0A8I2YJX6_9AGAM</name>
<accession>A0A8I2YJX6</accession>
<feature type="compositionally biased region" description="Polar residues" evidence="1">
    <location>
        <begin position="153"/>
        <end position="169"/>
    </location>
</feature>
<sequence>MSARTPASRAIIDPSTPGLSRPPSEQYFLVWKIPRSLQLSLLFSIRHIVSFAHRLSPMGKKRKVPTGSDHVQVRWTTRSGAGQGGAIDQLEKAGDAIIRSALKRPRHEIPSSEPVNKMAPLPPRKHTRKTMDHQYRPGEQVSPTADKPVFYPGQSSSRFGFKKSQQPQTSDDRQPPQPML</sequence>